<evidence type="ECO:0000256" key="3">
    <source>
        <dbReference type="ARBA" id="ARBA00022741"/>
    </source>
</evidence>
<sequence length="315" mass="34885">MDLVTIGETMVSFVPKNYNSLQYGADFTMHIAGAESNTAIGVRKLGHTAGWISRIGNDEFGQFILRMIRAEGIDTSQVTVDKEHKTGLMFKSISPSNETRVIYYRDSSAATYLEPSLISESYIADAKILHITGITPILSNSCYETLRYAIKTAKSNQTLISFDPNIRFKLWKDQDNSNMIKEFISMSDILLIGREEADFLFHSNKIDVIFDRMFSSYNLQYVAIKDGSNGAWVANKEQNHFTPAVKCKSIDSVGAGDAFNAGFLSGLLDNQDLITCGRLGGIAGAYATTTFGDIEGLLSKEEMLDILNNKTIVTR</sequence>
<dbReference type="RefSeq" id="WP_161838803.1">
    <property type="nucleotide sequence ID" value="NZ_CP048000.1"/>
</dbReference>
<dbReference type="InterPro" id="IPR029056">
    <property type="entry name" value="Ribokinase-like"/>
</dbReference>
<keyword evidence="4 7" id="KW-0418">Kinase</keyword>
<dbReference type="AlphaFoldDB" id="A0A6P1TRB4"/>
<keyword evidence="5" id="KW-0067">ATP-binding</keyword>
<dbReference type="PANTHER" id="PTHR43085:SF1">
    <property type="entry name" value="PSEUDOURIDINE KINASE-RELATED"/>
    <property type="match status" value="1"/>
</dbReference>
<keyword evidence="2" id="KW-0808">Transferase</keyword>
<comment type="similarity">
    <text evidence="1">Belongs to the carbohydrate kinase PfkB family.</text>
</comment>
<dbReference type="Proteomes" id="UP000464314">
    <property type="component" value="Chromosome"/>
</dbReference>
<keyword evidence="3" id="KW-0547">Nucleotide-binding</keyword>
<evidence type="ECO:0000313" key="8">
    <source>
        <dbReference type="Proteomes" id="UP000464314"/>
    </source>
</evidence>
<dbReference type="KEGG" id="anr:Ana3638_15255"/>
<dbReference type="GO" id="GO:0016301">
    <property type="term" value="F:kinase activity"/>
    <property type="evidence" value="ECO:0007669"/>
    <property type="project" value="UniProtKB-KW"/>
</dbReference>
<gene>
    <name evidence="7" type="ORF">Ana3638_15255</name>
</gene>
<dbReference type="PANTHER" id="PTHR43085">
    <property type="entry name" value="HEXOKINASE FAMILY MEMBER"/>
    <property type="match status" value="1"/>
</dbReference>
<dbReference type="SUPFAM" id="SSF53613">
    <property type="entry name" value="Ribokinase-like"/>
    <property type="match status" value="1"/>
</dbReference>
<reference evidence="7 8" key="1">
    <citation type="submission" date="2020-01" db="EMBL/GenBank/DDBJ databases">
        <title>Genome analysis of Anaerocolumna sp. CBA3638.</title>
        <authorList>
            <person name="Kim J."/>
            <person name="Roh S.W."/>
        </authorList>
    </citation>
    <scope>NUCLEOTIDE SEQUENCE [LARGE SCALE GENOMIC DNA]</scope>
    <source>
        <strain evidence="7 8">CBA3638</strain>
    </source>
</reference>
<dbReference type="Gene3D" id="3.40.1190.20">
    <property type="match status" value="1"/>
</dbReference>
<evidence type="ECO:0000256" key="5">
    <source>
        <dbReference type="ARBA" id="ARBA00022840"/>
    </source>
</evidence>
<dbReference type="CDD" id="cd01166">
    <property type="entry name" value="KdgK"/>
    <property type="match status" value="1"/>
</dbReference>
<feature type="domain" description="Carbohydrate kinase PfkB" evidence="6">
    <location>
        <begin position="2"/>
        <end position="296"/>
    </location>
</feature>
<evidence type="ECO:0000313" key="7">
    <source>
        <dbReference type="EMBL" id="QHQ61978.1"/>
    </source>
</evidence>
<dbReference type="PROSITE" id="PS00584">
    <property type="entry name" value="PFKB_KINASES_2"/>
    <property type="match status" value="1"/>
</dbReference>
<keyword evidence="8" id="KW-1185">Reference proteome</keyword>
<organism evidence="7 8">
    <name type="scientific">Anaerocolumna sedimenticola</name>
    <dbReference type="NCBI Taxonomy" id="2696063"/>
    <lineage>
        <taxon>Bacteria</taxon>
        <taxon>Bacillati</taxon>
        <taxon>Bacillota</taxon>
        <taxon>Clostridia</taxon>
        <taxon>Lachnospirales</taxon>
        <taxon>Lachnospiraceae</taxon>
        <taxon>Anaerocolumna</taxon>
    </lineage>
</organism>
<accession>A0A6P1TRB4</accession>
<dbReference type="Pfam" id="PF00294">
    <property type="entry name" value="PfkB"/>
    <property type="match status" value="1"/>
</dbReference>
<dbReference type="InterPro" id="IPR002173">
    <property type="entry name" value="Carboh/pur_kinase_PfkB_CS"/>
</dbReference>
<name>A0A6P1TRB4_9FIRM</name>
<proteinExistence type="inferred from homology"/>
<evidence type="ECO:0000256" key="2">
    <source>
        <dbReference type="ARBA" id="ARBA00022679"/>
    </source>
</evidence>
<evidence type="ECO:0000259" key="6">
    <source>
        <dbReference type="Pfam" id="PF00294"/>
    </source>
</evidence>
<dbReference type="EMBL" id="CP048000">
    <property type="protein sequence ID" value="QHQ61978.1"/>
    <property type="molecule type" value="Genomic_DNA"/>
</dbReference>
<evidence type="ECO:0000256" key="4">
    <source>
        <dbReference type="ARBA" id="ARBA00022777"/>
    </source>
</evidence>
<evidence type="ECO:0000256" key="1">
    <source>
        <dbReference type="ARBA" id="ARBA00010688"/>
    </source>
</evidence>
<protein>
    <submittedName>
        <fullName evidence="7">Sugar kinase</fullName>
    </submittedName>
</protein>
<dbReference type="InterPro" id="IPR011611">
    <property type="entry name" value="PfkB_dom"/>
</dbReference>
<dbReference type="GO" id="GO:0005524">
    <property type="term" value="F:ATP binding"/>
    <property type="evidence" value="ECO:0007669"/>
    <property type="project" value="UniProtKB-KW"/>
</dbReference>
<dbReference type="InterPro" id="IPR050306">
    <property type="entry name" value="PfkB_Carbo_kinase"/>
</dbReference>